<keyword evidence="1" id="KW-0479">Metal-binding</keyword>
<dbReference type="InParanoid" id="T0RZ53"/>
<dbReference type="Gene3D" id="3.30.40.10">
    <property type="entry name" value="Zinc/RING finger domain, C3HC4 (zinc finger)"/>
    <property type="match status" value="1"/>
</dbReference>
<evidence type="ECO:0000256" key="3">
    <source>
        <dbReference type="ARBA" id="ARBA00022833"/>
    </source>
</evidence>
<dbReference type="GO" id="GO:0008270">
    <property type="term" value="F:zinc ion binding"/>
    <property type="evidence" value="ECO:0007669"/>
    <property type="project" value="UniProtKB-KW"/>
</dbReference>
<evidence type="ECO:0000256" key="4">
    <source>
        <dbReference type="PROSITE-ProRule" id="PRU00175"/>
    </source>
</evidence>
<dbReference type="VEuPathDB" id="FungiDB:SDRG_06901"/>
<proteinExistence type="predicted"/>
<dbReference type="PANTHER" id="PTHR15710">
    <property type="entry name" value="E3 UBIQUITIN-PROTEIN LIGASE PRAJA"/>
    <property type="match status" value="1"/>
</dbReference>
<dbReference type="PANTHER" id="PTHR15710:SF74">
    <property type="entry name" value="RING-TYPE E3 UBIQUITIN TRANSFERASE-RELATED"/>
    <property type="match status" value="1"/>
</dbReference>
<name>T0RZ53_SAPDV</name>
<dbReference type="EMBL" id="JH767150">
    <property type="protein sequence ID" value="EQC35617.1"/>
    <property type="molecule type" value="Genomic_DNA"/>
</dbReference>
<evidence type="ECO:0000313" key="8">
    <source>
        <dbReference type="EMBL" id="EQC35617.1"/>
    </source>
</evidence>
<dbReference type="SMART" id="SM00184">
    <property type="entry name" value="RING"/>
    <property type="match status" value="1"/>
</dbReference>
<reference evidence="8 9" key="1">
    <citation type="submission" date="2012-04" db="EMBL/GenBank/DDBJ databases">
        <title>The Genome Sequence of Saprolegnia declina VS20.</title>
        <authorList>
            <consortium name="The Broad Institute Genome Sequencing Platform"/>
            <person name="Russ C."/>
            <person name="Nusbaum C."/>
            <person name="Tyler B."/>
            <person name="van West P."/>
            <person name="Dieguez-Uribeondo J."/>
            <person name="de Bruijn I."/>
            <person name="Tripathy S."/>
            <person name="Jiang R."/>
            <person name="Young S.K."/>
            <person name="Zeng Q."/>
            <person name="Gargeya S."/>
            <person name="Fitzgerald M."/>
            <person name="Haas B."/>
            <person name="Abouelleil A."/>
            <person name="Alvarado L."/>
            <person name="Arachchi H.M."/>
            <person name="Berlin A."/>
            <person name="Chapman S.B."/>
            <person name="Goldberg J."/>
            <person name="Griggs A."/>
            <person name="Gujja S."/>
            <person name="Hansen M."/>
            <person name="Howarth C."/>
            <person name="Imamovic A."/>
            <person name="Larimer J."/>
            <person name="McCowen C."/>
            <person name="Montmayeur A."/>
            <person name="Murphy C."/>
            <person name="Neiman D."/>
            <person name="Pearson M."/>
            <person name="Priest M."/>
            <person name="Roberts A."/>
            <person name="Saif S."/>
            <person name="Shea T."/>
            <person name="Sisk P."/>
            <person name="Sykes S."/>
            <person name="Wortman J."/>
            <person name="Nusbaum C."/>
            <person name="Birren B."/>
        </authorList>
    </citation>
    <scope>NUCLEOTIDE SEQUENCE [LARGE SCALE GENOMIC DNA]</scope>
    <source>
        <strain evidence="8 9">VS20</strain>
    </source>
</reference>
<dbReference type="OMA" id="PVCHADA"/>
<dbReference type="PROSITE" id="PS50195">
    <property type="entry name" value="PX"/>
    <property type="match status" value="1"/>
</dbReference>
<dbReference type="AlphaFoldDB" id="T0RZ53"/>
<evidence type="ECO:0008006" key="10">
    <source>
        <dbReference type="Google" id="ProtNLM"/>
    </source>
</evidence>
<feature type="region of interest" description="Disordered" evidence="5">
    <location>
        <begin position="176"/>
        <end position="223"/>
    </location>
</feature>
<feature type="compositionally biased region" description="Acidic residues" evidence="5">
    <location>
        <begin position="184"/>
        <end position="195"/>
    </location>
</feature>
<dbReference type="InterPro" id="IPR001841">
    <property type="entry name" value="Znf_RING"/>
</dbReference>
<dbReference type="InterPro" id="IPR013083">
    <property type="entry name" value="Znf_RING/FYVE/PHD"/>
</dbReference>
<dbReference type="Pfam" id="PF00787">
    <property type="entry name" value="PX"/>
    <property type="match status" value="1"/>
</dbReference>
<feature type="domain" description="RING-type" evidence="6">
    <location>
        <begin position="232"/>
        <end position="293"/>
    </location>
</feature>
<dbReference type="Proteomes" id="UP000030762">
    <property type="component" value="Unassembled WGS sequence"/>
</dbReference>
<dbReference type="Pfam" id="PF13639">
    <property type="entry name" value="zf-RING_2"/>
    <property type="match status" value="1"/>
</dbReference>
<gene>
    <name evidence="8" type="ORF">SDRG_06901</name>
</gene>
<dbReference type="PROSITE" id="PS50089">
    <property type="entry name" value="ZF_RING_2"/>
    <property type="match status" value="1"/>
</dbReference>
<keyword evidence="2 4" id="KW-0863">Zinc-finger</keyword>
<feature type="domain" description="PX" evidence="7">
    <location>
        <begin position="29"/>
        <end position="173"/>
    </location>
</feature>
<dbReference type="InterPro" id="IPR036871">
    <property type="entry name" value="PX_dom_sf"/>
</dbReference>
<dbReference type="GeneID" id="19947628"/>
<dbReference type="GO" id="GO:0035091">
    <property type="term" value="F:phosphatidylinositol binding"/>
    <property type="evidence" value="ECO:0007669"/>
    <property type="project" value="InterPro"/>
</dbReference>
<evidence type="ECO:0000259" key="7">
    <source>
        <dbReference type="PROSITE" id="PS50195"/>
    </source>
</evidence>
<organism evidence="8 9">
    <name type="scientific">Saprolegnia diclina (strain VS20)</name>
    <dbReference type="NCBI Taxonomy" id="1156394"/>
    <lineage>
        <taxon>Eukaryota</taxon>
        <taxon>Sar</taxon>
        <taxon>Stramenopiles</taxon>
        <taxon>Oomycota</taxon>
        <taxon>Saprolegniomycetes</taxon>
        <taxon>Saprolegniales</taxon>
        <taxon>Saprolegniaceae</taxon>
        <taxon>Saprolegnia</taxon>
    </lineage>
</organism>
<dbReference type="RefSeq" id="XP_008610934.1">
    <property type="nucleotide sequence ID" value="XM_008612712.1"/>
</dbReference>
<dbReference type="OrthoDB" id="272091at2759"/>
<dbReference type="SUPFAM" id="SSF57850">
    <property type="entry name" value="RING/U-box"/>
    <property type="match status" value="1"/>
</dbReference>
<evidence type="ECO:0000256" key="5">
    <source>
        <dbReference type="SAM" id="MobiDB-lite"/>
    </source>
</evidence>
<accession>T0RZ53</accession>
<evidence type="ECO:0000256" key="2">
    <source>
        <dbReference type="ARBA" id="ARBA00022771"/>
    </source>
</evidence>
<dbReference type="InterPro" id="IPR001683">
    <property type="entry name" value="PX_dom"/>
</dbReference>
<dbReference type="SUPFAM" id="SSF64268">
    <property type="entry name" value="PX domain"/>
    <property type="match status" value="1"/>
</dbReference>
<protein>
    <recommendedName>
        <fullName evidence="10">RING-type domain-containing protein</fullName>
    </recommendedName>
</protein>
<dbReference type="Gene3D" id="3.30.1520.10">
    <property type="entry name" value="Phox-like domain"/>
    <property type="match status" value="1"/>
</dbReference>
<evidence type="ECO:0000256" key="1">
    <source>
        <dbReference type="ARBA" id="ARBA00022723"/>
    </source>
</evidence>
<dbReference type="eggNOG" id="KOG0800">
    <property type="taxonomic scope" value="Eukaryota"/>
</dbReference>
<keyword evidence="3" id="KW-0862">Zinc</keyword>
<dbReference type="STRING" id="1156394.T0RZ53"/>
<evidence type="ECO:0000313" key="9">
    <source>
        <dbReference type="Proteomes" id="UP000030762"/>
    </source>
</evidence>
<keyword evidence="9" id="KW-1185">Reference proteome</keyword>
<sequence>MPLSDLVHDSLLLHDDVASLKAAQVSDLKQARVHSSAKSVAYYGSSPFTVYTLIATCPGTKAWWVLKKRYSQFFSLRKRLLHLSATAPPAVQTLLAPIADADFPKKHLLVSVNNKTIINERKLTLQRFTAMLLGLRASCVLATLEHASDDVVQCVLDTLYDLLEDFLEVPHHKSNDLHKHSAASDDEASDDDDDGASTSLSSPDEAASPDVTSVPADKDDDTTATAEENTICTICLCELSTNDDELVPAKKVHFEVENDVDEDAVLALPCGHKFHEECVMYWVEQKNSCPVCHADAFDGTVL</sequence>
<evidence type="ECO:0000259" key="6">
    <source>
        <dbReference type="PROSITE" id="PS50089"/>
    </source>
</evidence>